<dbReference type="EMBL" id="CAXKWB010000566">
    <property type="protein sequence ID" value="CAL4061237.1"/>
    <property type="molecule type" value="Genomic_DNA"/>
</dbReference>
<protein>
    <submittedName>
        <fullName evidence="2">Uncharacterized protein</fullName>
    </submittedName>
</protein>
<organism evidence="2 3">
    <name type="scientific">Meganyctiphanes norvegica</name>
    <name type="common">Northern krill</name>
    <name type="synonym">Thysanopoda norvegica</name>
    <dbReference type="NCBI Taxonomy" id="48144"/>
    <lineage>
        <taxon>Eukaryota</taxon>
        <taxon>Metazoa</taxon>
        <taxon>Ecdysozoa</taxon>
        <taxon>Arthropoda</taxon>
        <taxon>Crustacea</taxon>
        <taxon>Multicrustacea</taxon>
        <taxon>Malacostraca</taxon>
        <taxon>Eumalacostraca</taxon>
        <taxon>Eucarida</taxon>
        <taxon>Euphausiacea</taxon>
        <taxon>Euphausiidae</taxon>
        <taxon>Meganyctiphanes</taxon>
    </lineage>
</organism>
<feature type="compositionally biased region" description="Polar residues" evidence="1">
    <location>
        <begin position="297"/>
        <end position="308"/>
    </location>
</feature>
<evidence type="ECO:0000313" key="3">
    <source>
        <dbReference type="Proteomes" id="UP001497623"/>
    </source>
</evidence>
<sequence>IFMIVSMGACIGHSELVIPSSFMTLDPYAEAQHHHEESHPPGYYKPQVLPQVSHDPPLTYHVVPATPYDLIHQTHQLPHHQPHHQLHFQEAQLIKKYDNYQKPHYKPHHQKLPVISPLVHDKHFLSHNAHTQHLTYKPPKIPNHLIKKTLLDFPKKGYISHKLTPARDDYARSLYFPVSGYNIDSYFHGFPAFGYFDYEPKLHGIGHHRRRRMLDFKEDIDDSEAQHDTYVIPTSQELSKDFTQQRIARSSPNYILTSQNLQDVDDTPSVLTLLPRSPRTSAVFPKPPEQPRLLEARSTNDQNTWLNQ</sequence>
<proteinExistence type="predicted"/>
<comment type="caution">
    <text evidence="2">The sequence shown here is derived from an EMBL/GenBank/DDBJ whole genome shotgun (WGS) entry which is preliminary data.</text>
</comment>
<evidence type="ECO:0000313" key="2">
    <source>
        <dbReference type="EMBL" id="CAL4061237.1"/>
    </source>
</evidence>
<keyword evidence="3" id="KW-1185">Reference proteome</keyword>
<gene>
    <name evidence="2" type="ORF">MNOR_LOCUS1987</name>
</gene>
<evidence type="ECO:0000256" key="1">
    <source>
        <dbReference type="SAM" id="MobiDB-lite"/>
    </source>
</evidence>
<feature type="non-terminal residue" evidence="2">
    <location>
        <position position="1"/>
    </location>
</feature>
<dbReference type="Proteomes" id="UP001497623">
    <property type="component" value="Unassembled WGS sequence"/>
</dbReference>
<name>A0AAV2PME1_MEGNR</name>
<feature type="region of interest" description="Disordered" evidence="1">
    <location>
        <begin position="277"/>
        <end position="308"/>
    </location>
</feature>
<accession>A0AAV2PME1</accession>
<dbReference type="AlphaFoldDB" id="A0AAV2PME1"/>
<reference evidence="2 3" key="1">
    <citation type="submission" date="2024-05" db="EMBL/GenBank/DDBJ databases">
        <authorList>
            <person name="Wallberg A."/>
        </authorList>
    </citation>
    <scope>NUCLEOTIDE SEQUENCE [LARGE SCALE GENOMIC DNA]</scope>
</reference>